<dbReference type="AlphaFoldDB" id="A0A426XZG8"/>
<gene>
    <name evidence="3" type="ORF">B296_00044053</name>
</gene>
<feature type="domain" description="RRM" evidence="2">
    <location>
        <begin position="1"/>
        <end position="32"/>
    </location>
</feature>
<reference evidence="3 4" key="1">
    <citation type="journal article" date="2014" name="Agronomy (Basel)">
        <title>A Draft Genome Sequence for Ensete ventricosum, the Drought-Tolerant Tree Against Hunger.</title>
        <authorList>
            <person name="Harrison J."/>
            <person name="Moore K.A."/>
            <person name="Paszkiewicz K."/>
            <person name="Jones T."/>
            <person name="Grant M."/>
            <person name="Ambacheew D."/>
            <person name="Muzemil S."/>
            <person name="Studholme D.J."/>
        </authorList>
    </citation>
    <scope>NUCLEOTIDE SEQUENCE [LARGE SCALE GENOMIC DNA]</scope>
</reference>
<keyword evidence="1" id="KW-0694">RNA-binding</keyword>
<evidence type="ECO:0000256" key="1">
    <source>
        <dbReference type="ARBA" id="ARBA00022884"/>
    </source>
</evidence>
<evidence type="ECO:0000313" key="4">
    <source>
        <dbReference type="Proteomes" id="UP000287651"/>
    </source>
</evidence>
<dbReference type="Proteomes" id="UP000287651">
    <property type="component" value="Unassembled WGS sequence"/>
</dbReference>
<proteinExistence type="predicted"/>
<name>A0A426XZG8_ENSVE</name>
<dbReference type="Pfam" id="PF00076">
    <property type="entry name" value="RRM_1"/>
    <property type="match status" value="1"/>
</dbReference>
<evidence type="ECO:0000259" key="2">
    <source>
        <dbReference type="Pfam" id="PF00076"/>
    </source>
</evidence>
<dbReference type="InterPro" id="IPR050825">
    <property type="entry name" value="RBM42_RBP45_47-like"/>
</dbReference>
<comment type="caution">
    <text evidence="3">The sequence shown here is derived from an EMBL/GenBank/DDBJ whole genome shotgun (WGS) entry which is preliminary data.</text>
</comment>
<dbReference type="InterPro" id="IPR000504">
    <property type="entry name" value="RRM_dom"/>
</dbReference>
<dbReference type="EMBL" id="AMZH03016148">
    <property type="protein sequence ID" value="RRT44937.1"/>
    <property type="molecule type" value="Genomic_DNA"/>
</dbReference>
<organism evidence="3 4">
    <name type="scientific">Ensete ventricosum</name>
    <name type="common">Abyssinian banana</name>
    <name type="synonym">Musa ensete</name>
    <dbReference type="NCBI Taxonomy" id="4639"/>
    <lineage>
        <taxon>Eukaryota</taxon>
        <taxon>Viridiplantae</taxon>
        <taxon>Streptophyta</taxon>
        <taxon>Embryophyta</taxon>
        <taxon>Tracheophyta</taxon>
        <taxon>Spermatophyta</taxon>
        <taxon>Magnoliopsida</taxon>
        <taxon>Liliopsida</taxon>
        <taxon>Zingiberales</taxon>
        <taxon>Musaceae</taxon>
        <taxon>Ensete</taxon>
    </lineage>
</organism>
<dbReference type="SUPFAM" id="SSF54928">
    <property type="entry name" value="RNA-binding domain, RBD"/>
    <property type="match status" value="1"/>
</dbReference>
<accession>A0A426XZG8</accession>
<dbReference type="GO" id="GO:0003729">
    <property type="term" value="F:mRNA binding"/>
    <property type="evidence" value="ECO:0007669"/>
    <property type="project" value="InterPro"/>
</dbReference>
<dbReference type="InterPro" id="IPR012677">
    <property type="entry name" value="Nucleotide-bd_a/b_plait_sf"/>
</dbReference>
<dbReference type="PANTHER" id="PTHR47640:SF5">
    <property type="entry name" value="RRM DOMAIN-CONTAINING PROTEIN"/>
    <property type="match status" value="1"/>
</dbReference>
<dbReference type="PANTHER" id="PTHR47640">
    <property type="entry name" value="TRNA SELENOCYSTEINE 1-ASSOCIATED PROTEIN 1-RELATED-RELATED"/>
    <property type="match status" value="1"/>
</dbReference>
<evidence type="ECO:0000313" key="3">
    <source>
        <dbReference type="EMBL" id="RRT44937.1"/>
    </source>
</evidence>
<protein>
    <recommendedName>
        <fullName evidence="2">RRM domain-containing protein</fullName>
    </recommendedName>
</protein>
<dbReference type="Gene3D" id="3.30.70.330">
    <property type="match status" value="1"/>
</dbReference>
<sequence length="149" mass="16465">YVGNVHLQVTEALLQEVFQSTGPVEGCKLIRKEKVSFLSYFHTGLGSFDPLTTSCVGFAIAIPCEYAGLANPLKLIGRMPVGKERTRQVQFQIISCTKILFQCIYGSHRLLDDLLFCITGHYNIFVGDLSPEVTDATLFACFSVYPSCS</sequence>
<dbReference type="InterPro" id="IPR035979">
    <property type="entry name" value="RBD_domain_sf"/>
</dbReference>
<feature type="non-terminal residue" evidence="3">
    <location>
        <position position="1"/>
    </location>
</feature>